<dbReference type="InterPro" id="IPR001104">
    <property type="entry name" value="3-oxo-5_a-steroid_4-DH_C"/>
</dbReference>
<comment type="similarity">
    <text evidence="2">Belongs to the steroid 5-alpha reductase family.</text>
</comment>
<dbReference type="STRING" id="246404.A0A507EVF3"/>
<evidence type="ECO:0000256" key="1">
    <source>
        <dbReference type="ARBA" id="ARBA00004141"/>
    </source>
</evidence>
<dbReference type="Gene3D" id="1.20.120.1630">
    <property type="match status" value="1"/>
</dbReference>
<dbReference type="PIRSF" id="PIRSF015596">
    <property type="entry name" value="5_alpha-SR2"/>
    <property type="match status" value="1"/>
</dbReference>
<dbReference type="PANTHER" id="PTHR10556">
    <property type="entry name" value="3-OXO-5-ALPHA-STEROID 4-DEHYDROGENASE"/>
    <property type="match status" value="1"/>
</dbReference>
<accession>A0A507EVF3</accession>
<dbReference type="PANTHER" id="PTHR10556:SF43">
    <property type="entry name" value="STEROID 5-ALPHA-REDUCTASE DET2"/>
    <property type="match status" value="1"/>
</dbReference>
<protein>
    <submittedName>
        <fullName evidence="8">3-oxo-5alpha-steroid 4-dehydrogenase (NADP+)</fullName>
    </submittedName>
</protein>
<dbReference type="PROSITE" id="PS50244">
    <property type="entry name" value="S5A_REDUCTASE"/>
    <property type="match status" value="1"/>
</dbReference>
<dbReference type="InterPro" id="IPR039357">
    <property type="entry name" value="SRD5A/TECR"/>
</dbReference>
<dbReference type="Proteomes" id="UP000320333">
    <property type="component" value="Unassembled WGS sequence"/>
</dbReference>
<sequence length="255" mass="28147">METPSSRTSVFDGAILFIWAYGLAAFAILMLIPAPYGKFHRTGFGTRIDGKTGWLVMESVAWIVFALCATTRSNPASQCLWLLWMTHYIHRSIVYTLAAPSMSPTTAVNVVAAIIFNTANAFVNAAAVTAIPSNSLETVRFWIGVAVFACGMGINVVSDRTLFSLRKGASTNDGRKRYSIPRGFLFEYVSAANYFGEIVEWIGWAIACNNIAGLSFALFTMANLVPRALSTHKWYRERFGNVYPSNRKAVIPFLL</sequence>
<evidence type="ECO:0000259" key="7">
    <source>
        <dbReference type="Pfam" id="PF02544"/>
    </source>
</evidence>
<feature type="transmembrane region" description="Helical" evidence="6">
    <location>
        <begin position="14"/>
        <end position="32"/>
    </location>
</feature>
<dbReference type="Pfam" id="PF02544">
    <property type="entry name" value="Steroid_dh"/>
    <property type="match status" value="1"/>
</dbReference>
<keyword evidence="4 6" id="KW-1133">Transmembrane helix</keyword>
<feature type="transmembrane region" description="Helical" evidence="6">
    <location>
        <begin position="139"/>
        <end position="157"/>
    </location>
</feature>
<reference evidence="8 9" key="1">
    <citation type="journal article" date="2019" name="Sci. Rep.">
        <title>Comparative genomics of chytrid fungi reveal insights into the obligate biotrophic and pathogenic lifestyle of Synchytrium endobioticum.</title>
        <authorList>
            <person name="van de Vossenberg B.T.L.H."/>
            <person name="Warris S."/>
            <person name="Nguyen H.D.T."/>
            <person name="van Gent-Pelzer M.P.E."/>
            <person name="Joly D.L."/>
            <person name="van de Geest H.C."/>
            <person name="Bonants P.J.M."/>
            <person name="Smith D.S."/>
            <person name="Levesque C.A."/>
            <person name="van der Lee T.A.J."/>
        </authorList>
    </citation>
    <scope>NUCLEOTIDE SEQUENCE [LARGE SCALE GENOMIC DNA]</scope>
    <source>
        <strain evidence="8 9">CBS 675.73</strain>
    </source>
</reference>
<proteinExistence type="inferred from homology"/>
<evidence type="ECO:0000313" key="9">
    <source>
        <dbReference type="Proteomes" id="UP000320333"/>
    </source>
</evidence>
<dbReference type="GO" id="GO:0016020">
    <property type="term" value="C:membrane"/>
    <property type="evidence" value="ECO:0007669"/>
    <property type="project" value="UniProtKB-SubCell"/>
</dbReference>
<evidence type="ECO:0000256" key="2">
    <source>
        <dbReference type="ARBA" id="ARBA00007742"/>
    </source>
</evidence>
<evidence type="ECO:0000256" key="5">
    <source>
        <dbReference type="ARBA" id="ARBA00023136"/>
    </source>
</evidence>
<organism evidence="8 9">
    <name type="scientific">Chytriomyces confervae</name>
    <dbReference type="NCBI Taxonomy" id="246404"/>
    <lineage>
        <taxon>Eukaryota</taxon>
        <taxon>Fungi</taxon>
        <taxon>Fungi incertae sedis</taxon>
        <taxon>Chytridiomycota</taxon>
        <taxon>Chytridiomycota incertae sedis</taxon>
        <taxon>Chytridiomycetes</taxon>
        <taxon>Chytridiales</taxon>
        <taxon>Chytriomycetaceae</taxon>
        <taxon>Chytriomyces</taxon>
    </lineage>
</organism>
<dbReference type="InterPro" id="IPR016636">
    <property type="entry name" value="3-oxo-5-alpha-steroid_4-DH"/>
</dbReference>
<dbReference type="GO" id="GO:0003865">
    <property type="term" value="F:3-oxo-5-alpha-steroid 4-dehydrogenase activity"/>
    <property type="evidence" value="ECO:0007669"/>
    <property type="project" value="InterPro"/>
</dbReference>
<feature type="transmembrane region" description="Helical" evidence="6">
    <location>
        <begin position="110"/>
        <end position="133"/>
    </location>
</feature>
<dbReference type="AlphaFoldDB" id="A0A507EVF3"/>
<comment type="subcellular location">
    <subcellularLocation>
        <location evidence="1">Membrane</location>
        <topology evidence="1">Multi-pass membrane protein</topology>
    </subcellularLocation>
</comment>
<dbReference type="OrthoDB" id="5788137at2759"/>
<dbReference type="FunFam" id="1.20.120.1630:FF:000014">
    <property type="entry name" value="Steroid 5-alpha reductase, putative"/>
    <property type="match status" value="1"/>
</dbReference>
<comment type="caution">
    <text evidence="8">The sequence shown here is derived from an EMBL/GenBank/DDBJ whole genome shotgun (WGS) entry which is preliminary data.</text>
</comment>
<keyword evidence="5 6" id="KW-0472">Membrane</keyword>
<evidence type="ECO:0000256" key="6">
    <source>
        <dbReference type="SAM" id="Phobius"/>
    </source>
</evidence>
<dbReference type="GO" id="GO:0008202">
    <property type="term" value="P:steroid metabolic process"/>
    <property type="evidence" value="ECO:0007669"/>
    <property type="project" value="InterPro"/>
</dbReference>
<gene>
    <name evidence="8" type="primary">DFG10</name>
    <name evidence="8" type="ORF">CcCBS67573_g07581</name>
</gene>
<keyword evidence="3 6" id="KW-0812">Transmembrane</keyword>
<name>A0A507EVF3_9FUNG</name>
<evidence type="ECO:0000256" key="4">
    <source>
        <dbReference type="ARBA" id="ARBA00022989"/>
    </source>
</evidence>
<dbReference type="EMBL" id="QEAP01000408">
    <property type="protein sequence ID" value="TPX67168.1"/>
    <property type="molecule type" value="Genomic_DNA"/>
</dbReference>
<keyword evidence="9" id="KW-1185">Reference proteome</keyword>
<evidence type="ECO:0000313" key="8">
    <source>
        <dbReference type="EMBL" id="TPX67168.1"/>
    </source>
</evidence>
<feature type="domain" description="3-oxo-5-alpha-steroid 4-dehydrogenase C-terminal" evidence="7">
    <location>
        <begin position="106"/>
        <end position="255"/>
    </location>
</feature>
<evidence type="ECO:0000256" key="3">
    <source>
        <dbReference type="ARBA" id="ARBA00022692"/>
    </source>
</evidence>